<dbReference type="InterPro" id="IPR036028">
    <property type="entry name" value="SH3-like_dom_sf"/>
</dbReference>
<feature type="compositionally biased region" description="Polar residues" evidence="3">
    <location>
        <begin position="276"/>
        <end position="285"/>
    </location>
</feature>
<reference evidence="7 8" key="1">
    <citation type="journal article" date="2023" name="BMC Biol.">
        <title>The compact genome of the sponge Oopsacas minuta (Hexactinellida) is lacking key metazoan core genes.</title>
        <authorList>
            <person name="Santini S."/>
            <person name="Schenkelaars Q."/>
            <person name="Jourda C."/>
            <person name="Duchesne M."/>
            <person name="Belahbib H."/>
            <person name="Rocher C."/>
            <person name="Selva M."/>
            <person name="Riesgo A."/>
            <person name="Vervoort M."/>
            <person name="Leys S.P."/>
            <person name="Kodjabachian L."/>
            <person name="Le Bivic A."/>
            <person name="Borchiellini C."/>
            <person name="Claverie J.M."/>
            <person name="Renard E."/>
        </authorList>
    </citation>
    <scope>NUCLEOTIDE SEQUENCE [LARGE SCALE GENOMIC DNA]</scope>
    <source>
        <strain evidence="7">SPO-2</strain>
    </source>
</reference>
<evidence type="ECO:0000259" key="5">
    <source>
        <dbReference type="PROSITE" id="PS50003"/>
    </source>
</evidence>
<dbReference type="InterPro" id="IPR053086">
    <property type="entry name" value="RhoGEF_domain"/>
</dbReference>
<dbReference type="SMART" id="SM00325">
    <property type="entry name" value="RhoGEF"/>
    <property type="match status" value="1"/>
</dbReference>
<dbReference type="Gene3D" id="1.20.900.10">
    <property type="entry name" value="Dbl homology (DH) domain"/>
    <property type="match status" value="1"/>
</dbReference>
<evidence type="ECO:0000259" key="6">
    <source>
        <dbReference type="PROSITE" id="PS50010"/>
    </source>
</evidence>
<dbReference type="Proteomes" id="UP001165289">
    <property type="component" value="Unassembled WGS sequence"/>
</dbReference>
<organism evidence="7 8">
    <name type="scientific">Oopsacas minuta</name>
    <dbReference type="NCBI Taxonomy" id="111878"/>
    <lineage>
        <taxon>Eukaryota</taxon>
        <taxon>Metazoa</taxon>
        <taxon>Porifera</taxon>
        <taxon>Hexactinellida</taxon>
        <taxon>Hexasterophora</taxon>
        <taxon>Lyssacinosida</taxon>
        <taxon>Leucopsacidae</taxon>
        <taxon>Oopsacas</taxon>
    </lineage>
</organism>
<dbReference type="InterPro" id="IPR001452">
    <property type="entry name" value="SH3_domain"/>
</dbReference>
<dbReference type="SMART" id="SM00326">
    <property type="entry name" value="SH3"/>
    <property type="match status" value="1"/>
</dbReference>
<dbReference type="Pfam" id="PF22697">
    <property type="entry name" value="SOS1_NGEF_PH"/>
    <property type="match status" value="1"/>
</dbReference>
<dbReference type="InterPro" id="IPR055251">
    <property type="entry name" value="SOS1_NGEF_PH"/>
</dbReference>
<dbReference type="Pfam" id="PF00018">
    <property type="entry name" value="SH3_1"/>
    <property type="match status" value="1"/>
</dbReference>
<evidence type="ECO:0000313" key="7">
    <source>
        <dbReference type="EMBL" id="KAI6657224.1"/>
    </source>
</evidence>
<feature type="compositionally biased region" description="Basic residues" evidence="3">
    <location>
        <begin position="307"/>
        <end position="316"/>
    </location>
</feature>
<dbReference type="InterPro" id="IPR001849">
    <property type="entry name" value="PH_domain"/>
</dbReference>
<dbReference type="PROSITE" id="PS50010">
    <property type="entry name" value="DH_2"/>
    <property type="match status" value="1"/>
</dbReference>
<feature type="compositionally biased region" description="Polar residues" evidence="3">
    <location>
        <begin position="321"/>
        <end position="334"/>
    </location>
</feature>
<feature type="compositionally biased region" description="Basic and acidic residues" evidence="3">
    <location>
        <begin position="488"/>
        <end position="500"/>
    </location>
</feature>
<dbReference type="InterPro" id="IPR011993">
    <property type="entry name" value="PH-like_dom_sf"/>
</dbReference>
<dbReference type="PANTHER" id="PTHR45834:SF3">
    <property type="entry name" value="RHO GUANINE NUCLEOTIDE EXCHANGE FACTOR 3, ISOFORM L"/>
    <property type="match status" value="1"/>
</dbReference>
<evidence type="ECO:0000313" key="8">
    <source>
        <dbReference type="Proteomes" id="UP001165289"/>
    </source>
</evidence>
<feature type="domain" description="DH" evidence="6">
    <location>
        <begin position="987"/>
        <end position="1177"/>
    </location>
</feature>
<feature type="compositionally biased region" description="Low complexity" evidence="3">
    <location>
        <begin position="968"/>
        <end position="981"/>
    </location>
</feature>
<comment type="caution">
    <text evidence="7">The sequence shown here is derived from an EMBL/GenBank/DDBJ whole genome shotgun (WGS) entry which is preliminary data.</text>
</comment>
<feature type="region of interest" description="Disordered" evidence="3">
    <location>
        <begin position="207"/>
        <end position="451"/>
    </location>
</feature>
<dbReference type="EMBL" id="JAKMXF010000116">
    <property type="protein sequence ID" value="KAI6657224.1"/>
    <property type="molecule type" value="Genomic_DNA"/>
</dbReference>
<feature type="region of interest" description="Disordered" evidence="3">
    <location>
        <begin position="1"/>
        <end position="50"/>
    </location>
</feature>
<dbReference type="GO" id="GO:0005829">
    <property type="term" value="C:cytosol"/>
    <property type="evidence" value="ECO:0007669"/>
    <property type="project" value="TreeGrafter"/>
</dbReference>
<feature type="domain" description="PH" evidence="5">
    <location>
        <begin position="1208"/>
        <end position="1312"/>
    </location>
</feature>
<feature type="compositionally biased region" description="Basic residues" evidence="3">
    <location>
        <begin position="359"/>
        <end position="380"/>
    </location>
</feature>
<keyword evidence="8" id="KW-1185">Reference proteome</keyword>
<feature type="compositionally biased region" description="Basic residues" evidence="3">
    <location>
        <begin position="955"/>
        <end position="967"/>
    </location>
</feature>
<dbReference type="PRINTS" id="PR00452">
    <property type="entry name" value="SH3DOMAIN"/>
</dbReference>
<feature type="region of interest" description="Disordered" evidence="3">
    <location>
        <begin position="797"/>
        <end position="856"/>
    </location>
</feature>
<feature type="region of interest" description="Disordered" evidence="3">
    <location>
        <begin position="126"/>
        <end position="179"/>
    </location>
</feature>
<dbReference type="SUPFAM" id="SSF50729">
    <property type="entry name" value="PH domain-like"/>
    <property type="match status" value="1"/>
</dbReference>
<dbReference type="CDD" id="cd00160">
    <property type="entry name" value="RhoGEF"/>
    <property type="match status" value="1"/>
</dbReference>
<evidence type="ECO:0000259" key="4">
    <source>
        <dbReference type="PROSITE" id="PS50002"/>
    </source>
</evidence>
<dbReference type="PROSITE" id="PS50002">
    <property type="entry name" value="SH3"/>
    <property type="match status" value="1"/>
</dbReference>
<dbReference type="GO" id="GO:0005085">
    <property type="term" value="F:guanyl-nucleotide exchange factor activity"/>
    <property type="evidence" value="ECO:0007669"/>
    <property type="project" value="InterPro"/>
</dbReference>
<feature type="region of interest" description="Disordered" evidence="3">
    <location>
        <begin position="743"/>
        <end position="762"/>
    </location>
</feature>
<evidence type="ECO:0000256" key="1">
    <source>
        <dbReference type="ARBA" id="ARBA00022443"/>
    </source>
</evidence>
<dbReference type="CDD" id="cd00174">
    <property type="entry name" value="SH3"/>
    <property type="match status" value="1"/>
</dbReference>
<feature type="compositionally biased region" description="Basic residues" evidence="3">
    <location>
        <begin position="254"/>
        <end position="265"/>
    </location>
</feature>
<dbReference type="Pfam" id="PF00621">
    <property type="entry name" value="RhoGEF"/>
    <property type="match status" value="1"/>
</dbReference>
<protein>
    <submittedName>
        <fullName evidence="7">Rho guanine nucleotide exchange factor 4-like</fullName>
    </submittedName>
</protein>
<gene>
    <name evidence="7" type="ORF">LOD99_11170</name>
</gene>
<feature type="compositionally biased region" description="Basic and acidic residues" evidence="3">
    <location>
        <begin position="425"/>
        <end position="437"/>
    </location>
</feature>
<dbReference type="InterPro" id="IPR000219">
    <property type="entry name" value="DH_dom"/>
</dbReference>
<feature type="region of interest" description="Disordered" evidence="3">
    <location>
        <begin position="547"/>
        <end position="569"/>
    </location>
</feature>
<name>A0AAV7K7S8_9METZ</name>
<sequence>MQALHRPNLTDIDLSSHAGFGDSMSLPTTPDRTRSKPFLKPKPKNIPTSVLRGTITNSITDSRIESARAVSMLPTVPLSTDSASSQLSEDSTYNPSETQMDSPNRVSQYPAFRSRPLVAHRSFDMIGGARDSSSSSTQLSEAEPPDVLTRSISNQETVPTDVIPSPKPRPSANSPSPLLLMDRRSRVQDLVSKFDAISLNTSRAGVPVIPGKGSPRRCVSAMTHREDHPVQPSPPPQNKNVRPPKAKDEEIKIKRNKFFNRKFSPKTKIDTREDSPSLNRRTSILDSPIVERSESLYESKSLDRASMKKSRDKKRKESFLNFITGSPKNSTSDLTEPAPTSPPSGEILNGETNTPEAKKKTKKVKGKNIMKNMLRTHKNTAKQNSNEDLSKEQNKHKKKRKQVEIVPNNSADFENTVEIQIVKQDTSKSSKSETKNDKKSRKSSVDKSQSFQPICSESFYTDLDDIEANRRSWIDPYDSPLSQKRPGSKRDSAYDSEQSRGDSAIQEPHRLTFKPSLADEILEQVGIHRDSLVVVNDMYESISLSDRPTPISLTDEDQNSFNSDDDSHKTPVEFDYTNDPLINAPAAPLAPLLTSDDMYDDIIVREIPCDSKFSETEACVSVEPCSNTLTPVTPLNGSVSPSLIYENFNDSVEEGIPSRSYSDSAANSSFLYDLPYEPSDKRHTLTSQPRPSLFKISPLETSLELDLYESVEVSRDMIPRSNNAKPMLSAPSSVSHKCDVTIDKEHPQTSSNPPKRPSTIFTTDTTSLYRSTGIASVEALILEASIACKKKSFGENTTPAVSNKEVAPRIENVPSQEKPIPEAEPTPRASEGDSFSDSSDNEMESITDWSLRDRSSCSSPVSIEEIISSVRVIYSYSAQFPDDISLKEGDIINVLDTTDPMWWIGRHSITLRRGYFPSSYVEPYTQELLDVSFDEDTIYLDICPEETISPQSNKSHLKRRSAIKRSKSNVSDSSSKPAVSKLSQDEMRYRVIEELVSTERNFLKSLKIVIKCRDECVKRVGTLRPDSLFTTIEIQQVFNNIEELYHFEEIFLRELNECVKEYKYESSMVGNLFVRHEQGFKDVYIPYCNNQTVSSCRLSMLMEDTRHLQFFRSFTVLTTEDKLPIEAYLLKPVQKICKYHLQLKELLKSTSPSHPDHPHVEQALEVMKGVTANINEKKRRIDNLPTILSLQHSIDNWIGPDILDNSTTLLQSGKLYKISKGHSQERKFYLFDNLLLYCKEDALRTLKMKGRITLNEENIVKDLDDDQLHHNGIPLKNAWKIINRVKDKEYIIYTKDARTKRDWLDGFKREREMVGKDKLDNFKIAPRDLEDALFVIDCNKKRKKKGNTARTKSIGFEFIQKSRSLGKEKSKPEILSSADVVHSMAT</sequence>
<feature type="domain" description="SH3" evidence="4">
    <location>
        <begin position="865"/>
        <end position="926"/>
    </location>
</feature>
<dbReference type="Gene3D" id="2.30.29.30">
    <property type="entry name" value="Pleckstrin-homology domain (PH domain)/Phosphotyrosine-binding domain (PTB)"/>
    <property type="match status" value="1"/>
</dbReference>
<accession>A0AAV7K7S8</accession>
<feature type="region of interest" description="Disordered" evidence="3">
    <location>
        <begin position="951"/>
        <end position="981"/>
    </location>
</feature>
<evidence type="ECO:0000256" key="3">
    <source>
        <dbReference type="SAM" id="MobiDB-lite"/>
    </source>
</evidence>
<feature type="compositionally biased region" description="Basic and acidic residues" evidence="3">
    <location>
        <begin position="289"/>
        <end position="306"/>
    </location>
</feature>
<dbReference type="InterPro" id="IPR035899">
    <property type="entry name" value="DBL_dom_sf"/>
</dbReference>
<dbReference type="SUPFAM" id="SSF50044">
    <property type="entry name" value="SH3-domain"/>
    <property type="match status" value="1"/>
</dbReference>
<evidence type="ECO:0000256" key="2">
    <source>
        <dbReference type="PROSITE-ProRule" id="PRU00192"/>
    </source>
</evidence>
<dbReference type="Gene3D" id="2.30.30.40">
    <property type="entry name" value="SH3 Domains"/>
    <property type="match status" value="1"/>
</dbReference>
<dbReference type="SUPFAM" id="SSF48065">
    <property type="entry name" value="DBL homology domain (DH-domain)"/>
    <property type="match status" value="1"/>
</dbReference>
<dbReference type="SMART" id="SM00233">
    <property type="entry name" value="PH"/>
    <property type="match status" value="1"/>
</dbReference>
<proteinExistence type="predicted"/>
<feature type="compositionally biased region" description="Polar residues" evidence="3">
    <location>
        <begin position="77"/>
        <end position="107"/>
    </location>
</feature>
<feature type="compositionally biased region" description="Polar residues" evidence="3">
    <location>
        <begin position="748"/>
        <end position="762"/>
    </location>
</feature>
<dbReference type="PANTHER" id="PTHR45834">
    <property type="entry name" value="RHO GUANINE NUCLEOTIDE EXCHANGE FACTOR 9-RELATED"/>
    <property type="match status" value="1"/>
</dbReference>
<feature type="region of interest" description="Disordered" evidence="3">
    <location>
        <begin position="77"/>
        <end position="108"/>
    </location>
</feature>
<dbReference type="PROSITE" id="PS50003">
    <property type="entry name" value="PH_DOMAIN"/>
    <property type="match status" value="1"/>
</dbReference>
<feature type="region of interest" description="Disordered" evidence="3">
    <location>
        <begin position="474"/>
        <end position="510"/>
    </location>
</feature>
<keyword evidence="1 2" id="KW-0728">SH3 domain</keyword>